<dbReference type="Proteomes" id="UP000008311">
    <property type="component" value="Unassembled WGS sequence"/>
</dbReference>
<accession>B9RW34</accession>
<protein>
    <submittedName>
        <fullName evidence="1">Uncharacterized protein</fullName>
    </submittedName>
</protein>
<name>B9RW34_RICCO</name>
<sequence length="93" mass="10389">MPLLIHRTTMFKVSWTESRKIFVNCDANVQKIQQQQLCLWPPPLMGSTEASQKTGRGAGCLIFHPVMANNFLPNNVGTDGFKDCHLSAQSDLK</sequence>
<evidence type="ECO:0000313" key="1">
    <source>
        <dbReference type="EMBL" id="EEF44471.1"/>
    </source>
</evidence>
<gene>
    <name evidence="1" type="ORF">RCOM_1175700</name>
</gene>
<reference evidence="2" key="1">
    <citation type="journal article" date="2010" name="Nat. Biotechnol.">
        <title>Draft genome sequence of the oilseed species Ricinus communis.</title>
        <authorList>
            <person name="Chan A.P."/>
            <person name="Crabtree J."/>
            <person name="Zhao Q."/>
            <person name="Lorenzi H."/>
            <person name="Orvis J."/>
            <person name="Puiu D."/>
            <person name="Melake-Berhan A."/>
            <person name="Jones K.M."/>
            <person name="Redman J."/>
            <person name="Chen G."/>
            <person name="Cahoon E.B."/>
            <person name="Gedil M."/>
            <person name="Stanke M."/>
            <person name="Haas B.J."/>
            <person name="Wortman J.R."/>
            <person name="Fraser-Liggett C.M."/>
            <person name="Ravel J."/>
            <person name="Rabinowicz P.D."/>
        </authorList>
    </citation>
    <scope>NUCLEOTIDE SEQUENCE [LARGE SCALE GENOMIC DNA]</scope>
    <source>
        <strain evidence="2">cv. Hale</strain>
    </source>
</reference>
<dbReference type="AlphaFoldDB" id="B9RW34"/>
<proteinExistence type="predicted"/>
<dbReference type="EMBL" id="EQ973822">
    <property type="protein sequence ID" value="EEF44471.1"/>
    <property type="molecule type" value="Genomic_DNA"/>
</dbReference>
<organism evidence="1 2">
    <name type="scientific">Ricinus communis</name>
    <name type="common">Castor bean</name>
    <dbReference type="NCBI Taxonomy" id="3988"/>
    <lineage>
        <taxon>Eukaryota</taxon>
        <taxon>Viridiplantae</taxon>
        <taxon>Streptophyta</taxon>
        <taxon>Embryophyta</taxon>
        <taxon>Tracheophyta</taxon>
        <taxon>Spermatophyta</taxon>
        <taxon>Magnoliopsida</taxon>
        <taxon>eudicotyledons</taxon>
        <taxon>Gunneridae</taxon>
        <taxon>Pentapetalae</taxon>
        <taxon>rosids</taxon>
        <taxon>fabids</taxon>
        <taxon>Malpighiales</taxon>
        <taxon>Euphorbiaceae</taxon>
        <taxon>Acalyphoideae</taxon>
        <taxon>Acalypheae</taxon>
        <taxon>Ricinus</taxon>
    </lineage>
</organism>
<keyword evidence="2" id="KW-1185">Reference proteome</keyword>
<evidence type="ECO:0000313" key="2">
    <source>
        <dbReference type="Proteomes" id="UP000008311"/>
    </source>
</evidence>
<dbReference type="InParanoid" id="B9RW34"/>